<evidence type="ECO:0000313" key="3">
    <source>
        <dbReference type="Proteomes" id="UP000235739"/>
    </source>
</evidence>
<sequence>MKYIIGAWANTKCTRPVSSFILALAFWGTFMAFNYAMKNPADLSIWIFAGANALFFPLARETYFRLTGPIRDGLAGIVLWGPLFLIALALRITVFVLLNFTAVPLGILGFFYLATQKAKGNGYRVIA</sequence>
<gene>
    <name evidence="2" type="ORF">CIK84_18805</name>
</gene>
<keyword evidence="1" id="KW-0812">Transmembrane</keyword>
<dbReference type="EMBL" id="PNQX01000006">
    <property type="protein sequence ID" value="PMQ18533.1"/>
    <property type="molecule type" value="Genomic_DNA"/>
</dbReference>
<proteinExistence type="predicted"/>
<feature type="transmembrane region" description="Helical" evidence="1">
    <location>
        <begin position="20"/>
        <end position="37"/>
    </location>
</feature>
<reference evidence="2 3" key="1">
    <citation type="journal article" date="2017" name="Elife">
        <title>Extensive horizontal gene transfer in cheese-associated bacteria.</title>
        <authorList>
            <person name="Bonham K.S."/>
            <person name="Wolfe B.E."/>
            <person name="Dutton R.J."/>
        </authorList>
    </citation>
    <scope>NUCLEOTIDE SEQUENCE [LARGE SCALE GENOMIC DNA]</scope>
    <source>
        <strain evidence="2 3">JB182</strain>
    </source>
</reference>
<dbReference type="RefSeq" id="WP_102599343.1">
    <property type="nucleotide sequence ID" value="NZ_JABUYH010000119.1"/>
</dbReference>
<dbReference type="AlphaFoldDB" id="A0A2N7RXC7"/>
<keyword evidence="1" id="KW-0472">Membrane</keyword>
<dbReference type="Proteomes" id="UP000235739">
    <property type="component" value="Unassembled WGS sequence"/>
</dbReference>
<evidence type="ECO:0000313" key="2">
    <source>
        <dbReference type="EMBL" id="PMQ18533.1"/>
    </source>
</evidence>
<evidence type="ECO:0000256" key="1">
    <source>
        <dbReference type="SAM" id="Phobius"/>
    </source>
</evidence>
<accession>A0A2N7RXC7</accession>
<feature type="transmembrane region" description="Helical" evidence="1">
    <location>
        <begin position="96"/>
        <end position="114"/>
    </location>
</feature>
<organism evidence="2 3">
    <name type="scientific">Glutamicibacter arilaitensis</name>
    <dbReference type="NCBI Taxonomy" id="256701"/>
    <lineage>
        <taxon>Bacteria</taxon>
        <taxon>Bacillati</taxon>
        <taxon>Actinomycetota</taxon>
        <taxon>Actinomycetes</taxon>
        <taxon>Micrococcales</taxon>
        <taxon>Micrococcaceae</taxon>
        <taxon>Glutamicibacter</taxon>
    </lineage>
</organism>
<keyword evidence="1" id="KW-1133">Transmembrane helix</keyword>
<feature type="transmembrane region" description="Helical" evidence="1">
    <location>
        <begin position="43"/>
        <end position="60"/>
    </location>
</feature>
<protein>
    <submittedName>
        <fullName evidence="2">Uncharacterized protein</fullName>
    </submittedName>
</protein>
<feature type="transmembrane region" description="Helical" evidence="1">
    <location>
        <begin position="72"/>
        <end position="90"/>
    </location>
</feature>
<name>A0A2N7RXC7_9MICC</name>
<comment type="caution">
    <text evidence="2">The sequence shown here is derived from an EMBL/GenBank/DDBJ whole genome shotgun (WGS) entry which is preliminary data.</text>
</comment>